<name>X1USE4_9ZZZZ</name>
<protein>
    <submittedName>
        <fullName evidence="1">Uncharacterized protein</fullName>
    </submittedName>
</protein>
<feature type="non-terminal residue" evidence="1">
    <location>
        <position position="1"/>
    </location>
</feature>
<dbReference type="AlphaFoldDB" id="X1USE4"/>
<reference evidence="1" key="1">
    <citation type="journal article" date="2014" name="Front. Microbiol.">
        <title>High frequency of phylogenetically diverse reductive dehalogenase-homologous genes in deep subseafloor sedimentary metagenomes.</title>
        <authorList>
            <person name="Kawai M."/>
            <person name="Futagami T."/>
            <person name="Toyoda A."/>
            <person name="Takaki Y."/>
            <person name="Nishi S."/>
            <person name="Hori S."/>
            <person name="Arai W."/>
            <person name="Tsubouchi T."/>
            <person name="Morono Y."/>
            <person name="Uchiyama I."/>
            <person name="Ito T."/>
            <person name="Fujiyama A."/>
            <person name="Inagaki F."/>
            <person name="Takami H."/>
        </authorList>
    </citation>
    <scope>NUCLEOTIDE SEQUENCE</scope>
    <source>
        <strain evidence="1">Expedition CK06-06</strain>
    </source>
</reference>
<comment type="caution">
    <text evidence="1">The sequence shown here is derived from an EMBL/GenBank/DDBJ whole genome shotgun (WGS) entry which is preliminary data.</text>
</comment>
<accession>X1USE4</accession>
<gene>
    <name evidence="1" type="ORF">S12H4_61433</name>
</gene>
<evidence type="ECO:0000313" key="1">
    <source>
        <dbReference type="EMBL" id="GAJ20394.1"/>
    </source>
</evidence>
<proteinExistence type="predicted"/>
<organism evidence="1">
    <name type="scientific">marine sediment metagenome</name>
    <dbReference type="NCBI Taxonomy" id="412755"/>
    <lineage>
        <taxon>unclassified sequences</taxon>
        <taxon>metagenomes</taxon>
        <taxon>ecological metagenomes</taxon>
    </lineage>
</organism>
<dbReference type="EMBL" id="BARW01040776">
    <property type="protein sequence ID" value="GAJ20394.1"/>
    <property type="molecule type" value="Genomic_DNA"/>
</dbReference>
<sequence length="31" mass="3506">AAQMPKTTTIIKIKINMFNTLLAKYSAFFLS</sequence>